<feature type="transmembrane region" description="Helical" evidence="2">
    <location>
        <begin position="20"/>
        <end position="37"/>
    </location>
</feature>
<feature type="transmembrane region" description="Helical" evidence="2">
    <location>
        <begin position="43"/>
        <end position="63"/>
    </location>
</feature>
<dbReference type="AlphaFoldDB" id="A0AA41KJX3"/>
<dbReference type="EMBL" id="JAHQXE010000005">
    <property type="protein sequence ID" value="MBV0903218.1"/>
    <property type="molecule type" value="Genomic_DNA"/>
</dbReference>
<gene>
    <name evidence="3" type="ORF">KTS37_15620</name>
</gene>
<accession>A0AA41KJX3</accession>
<proteinExistence type="predicted"/>
<dbReference type="Proteomes" id="UP001166304">
    <property type="component" value="Unassembled WGS sequence"/>
</dbReference>
<protein>
    <submittedName>
        <fullName evidence="3">Uncharacterized protein</fullName>
    </submittedName>
</protein>
<evidence type="ECO:0000313" key="3">
    <source>
        <dbReference type="EMBL" id="MBV0903218.1"/>
    </source>
</evidence>
<feature type="region of interest" description="Disordered" evidence="1">
    <location>
        <begin position="68"/>
        <end position="109"/>
    </location>
</feature>
<evidence type="ECO:0000256" key="2">
    <source>
        <dbReference type="SAM" id="Phobius"/>
    </source>
</evidence>
<keyword evidence="2" id="KW-1133">Transmembrane helix</keyword>
<evidence type="ECO:0000313" key="4">
    <source>
        <dbReference type="Proteomes" id="UP001166304"/>
    </source>
</evidence>
<sequence length="109" mass="11643">MVGPSLTEDDRRRFLRKIQAAFALLVGASMGLVTLYGRAPLLVVAGAALLGTAVGGVLAWYTLPSSIADSPYESVDRGPKPGAQMRRRREADDSQRAGDGDGRVSRNRD</sequence>
<comment type="caution">
    <text evidence="3">The sequence shown here is derived from an EMBL/GenBank/DDBJ whole genome shotgun (WGS) entry which is preliminary data.</text>
</comment>
<keyword evidence="2" id="KW-0472">Membrane</keyword>
<reference evidence="3" key="1">
    <citation type="submission" date="2021-06" db="EMBL/GenBank/DDBJ databases">
        <title>New haloarchaea isolates fom saline soil.</title>
        <authorList>
            <person name="Duran-Viseras A."/>
            <person name="Sanchez-Porro C.S."/>
            <person name="Ventosa A."/>
        </authorList>
    </citation>
    <scope>NUCLEOTIDE SEQUENCE</scope>
    <source>
        <strain evidence="3">JCM 18369</strain>
    </source>
</reference>
<evidence type="ECO:0000256" key="1">
    <source>
        <dbReference type="SAM" id="MobiDB-lite"/>
    </source>
</evidence>
<keyword evidence="4" id="KW-1185">Reference proteome</keyword>
<keyword evidence="2" id="KW-0812">Transmembrane</keyword>
<organism evidence="3 4">
    <name type="scientific">Haloarcula salina</name>
    <dbReference type="NCBI Taxonomy" id="1429914"/>
    <lineage>
        <taxon>Archaea</taxon>
        <taxon>Methanobacteriati</taxon>
        <taxon>Methanobacteriota</taxon>
        <taxon>Stenosarchaea group</taxon>
        <taxon>Halobacteria</taxon>
        <taxon>Halobacteriales</taxon>
        <taxon>Haloarculaceae</taxon>
        <taxon>Haloarcula</taxon>
    </lineage>
</organism>
<dbReference type="RefSeq" id="WP_162413964.1">
    <property type="nucleotide sequence ID" value="NZ_JAHQXE010000005.1"/>
</dbReference>
<name>A0AA41KJX3_9EURY</name>
<feature type="compositionally biased region" description="Basic and acidic residues" evidence="1">
    <location>
        <begin position="89"/>
        <end position="109"/>
    </location>
</feature>